<evidence type="ECO:0000313" key="5">
    <source>
        <dbReference type="Proteomes" id="UP000002430"/>
    </source>
</evidence>
<keyword evidence="2" id="KW-0472">Membrane</keyword>
<reference evidence="4 5" key="1">
    <citation type="submission" date="2005-11" db="EMBL/GenBank/DDBJ databases">
        <title>The complete genome sequence of Lawsonia intracellularis: the causative agent of proliferative enteropathy.</title>
        <authorList>
            <person name="Kaur K."/>
            <person name="Zhang Q."/>
            <person name="Beckler D."/>
            <person name="Munir S."/>
            <person name="Li L."/>
            <person name="Kinsley K."/>
            <person name="Herron L."/>
            <person name="Peterson A."/>
            <person name="May B."/>
            <person name="Singh S."/>
            <person name="Gebhart C."/>
            <person name="Kapur V."/>
        </authorList>
    </citation>
    <scope>NUCLEOTIDE SEQUENCE [LARGE SCALE GENOMIC DNA]</scope>
    <source>
        <strain evidence="4 5">PHE/MN1-00</strain>
        <plasmid evidence="5">pLaw3</plasmid>
    </source>
</reference>
<keyword evidence="5" id="KW-1185">Reference proteome</keyword>
<feature type="domain" description="Autotransporter" evidence="3">
    <location>
        <begin position="422"/>
        <end position="576"/>
    </location>
</feature>
<dbReference type="AlphaFoldDB" id="Q1MNT8"/>
<evidence type="ECO:0000256" key="2">
    <source>
        <dbReference type="SAM" id="Phobius"/>
    </source>
</evidence>
<evidence type="ECO:0000256" key="1">
    <source>
        <dbReference type="SAM" id="Coils"/>
    </source>
</evidence>
<keyword evidence="2" id="KW-0812">Transmembrane</keyword>
<accession>Q1MNT8</accession>
<keyword evidence="1" id="KW-0175">Coiled coil</keyword>
<dbReference type="HOGENOM" id="CLU_414357_0_0_7"/>
<gene>
    <name evidence="4" type="ordered locus">LIC043</name>
</gene>
<dbReference type="Gene3D" id="2.40.128.130">
    <property type="entry name" value="Autotransporter beta-domain"/>
    <property type="match status" value="1"/>
</dbReference>
<dbReference type="Pfam" id="PF03797">
    <property type="entry name" value="Autotransporter"/>
    <property type="match status" value="1"/>
</dbReference>
<dbReference type="KEGG" id="lip:LIC043"/>
<proteinExistence type="predicted"/>
<protein>
    <submittedName>
        <fullName evidence="4">NA</fullName>
    </submittedName>
</protein>
<evidence type="ECO:0000259" key="3">
    <source>
        <dbReference type="Pfam" id="PF03797"/>
    </source>
</evidence>
<name>Q1MNT8_LAWIP</name>
<feature type="coiled-coil region" evidence="1">
    <location>
        <begin position="209"/>
        <end position="236"/>
    </location>
</feature>
<geneLocation type="plasmid" evidence="5">
    <name>pLaw3</name>
</geneLocation>
<dbReference type="EMBL" id="AM180255">
    <property type="protein sequence ID" value="CAJ53995.1"/>
    <property type="molecule type" value="Genomic_DNA"/>
</dbReference>
<dbReference type="SUPFAM" id="SSF103515">
    <property type="entry name" value="Autotransporter"/>
    <property type="match status" value="1"/>
</dbReference>
<keyword evidence="2" id="KW-1133">Transmembrane helix</keyword>
<dbReference type="Proteomes" id="UP000002430">
    <property type="component" value="Plasmid 3"/>
</dbReference>
<keyword evidence="4" id="KW-0614">Plasmid</keyword>
<dbReference type="InterPro" id="IPR036709">
    <property type="entry name" value="Autotransporte_beta_dom_sf"/>
</dbReference>
<organism evidence="4 5">
    <name type="scientific">Lawsonia intracellularis (strain PHE/MN1-00)</name>
    <dbReference type="NCBI Taxonomy" id="363253"/>
    <lineage>
        <taxon>Bacteria</taxon>
        <taxon>Pseudomonadati</taxon>
        <taxon>Thermodesulfobacteriota</taxon>
        <taxon>Desulfovibrionia</taxon>
        <taxon>Desulfovibrionales</taxon>
        <taxon>Desulfovibrionaceae</taxon>
        <taxon>Lawsonia</taxon>
    </lineage>
</organism>
<evidence type="ECO:0000313" key="4">
    <source>
        <dbReference type="EMBL" id="CAJ53995.1"/>
    </source>
</evidence>
<dbReference type="InterPro" id="IPR005546">
    <property type="entry name" value="Autotransporte_beta"/>
</dbReference>
<sequence>MYTYIHTINSKFFSIKKNYFRLITIIFILLFLCYYKNSYSEDIGKRDTYDEFNWCMKQLQSISTSLNNLIQYMYEAHIRVDTSDAILRMTESYIETFTIVQNDIFNMLINESSMVRRLLQTATNDIKNGIDVSKHIHSLNNLLSNTYKYEVKINQIKQNQQKYIHDRHNVITNLLALEESVTEKLQSTQQLILSMVMTIPQYVRIPYLLEAIQQRLSNAQHQIPQLEAALDDLKSKISSCAGGHIKNVELVQELQSNLEKALMLLLESENGLRSVILKGKDQGPKPPPPSGGASASMANFSLGEGSAAFVSGYDILGNVSSLQELQCIFGNAITQVSSILKMWSLRNTFCIHETKCNIPHFFHSDIFRKKEKKISDLSLPQLSLLSHLSAPYHMFSSVEGYYKNLEYKPHAIQAGVIVFPVTGLQLGVSYDFLENRMLKVRHNSFGSAKAKTTTNILSLAASWNAEQTGLMGQAIGCYGWGYMPNTRYVPFVGEKISVNSKPDIELNGGLFQLGYNIQISSPIRLTPYVEGMLVTLGWKNYKEHYGVVSSNISNYKEALWERSVGLRGYWNINPQSNIQAWISKIFGRSNTTKLKATSLLFSIPVYKMTLPVLEKRFIKNELGMSYSMKLSDKMCMSLNSIFNYTNNTLHTQNIQCSFQYVY</sequence>
<feature type="transmembrane region" description="Helical" evidence="2">
    <location>
        <begin position="19"/>
        <end position="37"/>
    </location>
</feature>